<name>A0A1W1UW69_9DEIO</name>
<evidence type="ECO:0000313" key="2">
    <source>
        <dbReference type="Proteomes" id="UP000192582"/>
    </source>
</evidence>
<accession>A0A1W1UW69</accession>
<reference evidence="1 2" key="1">
    <citation type="submission" date="2017-04" db="EMBL/GenBank/DDBJ databases">
        <authorList>
            <person name="Afonso C.L."/>
            <person name="Miller P.J."/>
            <person name="Scott M.A."/>
            <person name="Spackman E."/>
            <person name="Goraichik I."/>
            <person name="Dimitrov K.M."/>
            <person name="Suarez D.L."/>
            <person name="Swayne D.E."/>
        </authorList>
    </citation>
    <scope>NUCLEOTIDE SEQUENCE [LARGE SCALE GENOMIC DNA]</scope>
    <source>
        <strain evidence="1 2">KR-140</strain>
    </source>
</reference>
<protein>
    <submittedName>
        <fullName evidence="1">Uncharacterized protein</fullName>
    </submittedName>
</protein>
<organism evidence="1 2">
    <name type="scientific">Deinococcus hopiensis KR-140</name>
    <dbReference type="NCBI Taxonomy" id="695939"/>
    <lineage>
        <taxon>Bacteria</taxon>
        <taxon>Thermotogati</taxon>
        <taxon>Deinococcota</taxon>
        <taxon>Deinococci</taxon>
        <taxon>Deinococcales</taxon>
        <taxon>Deinococcaceae</taxon>
        <taxon>Deinococcus</taxon>
    </lineage>
</organism>
<evidence type="ECO:0000313" key="1">
    <source>
        <dbReference type="EMBL" id="SMB85290.1"/>
    </source>
</evidence>
<keyword evidence="2" id="KW-1185">Reference proteome</keyword>
<proteinExistence type="predicted"/>
<gene>
    <name evidence="1" type="ORF">SAMN00790413_03345</name>
</gene>
<sequence>MTMSTSNSLGIRRGMVPSPCALDFAQLLYIQQEAQNRAQTYLTELQAQIQVALEHRGYRDVDFQLLGHSLSTQEVAGAAVLLISMRLPLDGLKSPVFKVQLPLTVTYAGKLIVQGAQVNGFNVPEPFCHPLGPDTAQVAEMLVQGFSQRYMEHLLHSAGRSPLMTLQSA</sequence>
<dbReference type="Proteomes" id="UP000192582">
    <property type="component" value="Unassembled WGS sequence"/>
</dbReference>
<dbReference type="AlphaFoldDB" id="A0A1W1UW69"/>
<dbReference type="EMBL" id="FWWU01000008">
    <property type="protein sequence ID" value="SMB85290.1"/>
    <property type="molecule type" value="Genomic_DNA"/>
</dbReference>